<proteinExistence type="predicted"/>
<evidence type="ECO:0000256" key="1">
    <source>
        <dbReference type="SAM" id="MobiDB-lite"/>
    </source>
</evidence>
<protein>
    <submittedName>
        <fullName evidence="2">Uncharacterized protein</fullName>
    </submittedName>
</protein>
<dbReference type="AlphaFoldDB" id="A0A0A9H7V4"/>
<feature type="region of interest" description="Disordered" evidence="1">
    <location>
        <begin position="1"/>
        <end position="62"/>
    </location>
</feature>
<sequence>MSSPPNSKTGSTYERCKRPSRSRFPARGIALPNETTRHKNSKKTLRIDQGGAESGPGNHRSE</sequence>
<reference evidence="2" key="1">
    <citation type="submission" date="2014-09" db="EMBL/GenBank/DDBJ databases">
        <authorList>
            <person name="Magalhaes I.L.F."/>
            <person name="Oliveira U."/>
            <person name="Santos F.R."/>
            <person name="Vidigal T.H.D.A."/>
            <person name="Brescovit A.D."/>
            <person name="Santos A.J."/>
        </authorList>
    </citation>
    <scope>NUCLEOTIDE SEQUENCE</scope>
    <source>
        <tissue evidence="2">Shoot tissue taken approximately 20 cm above the soil surface</tissue>
    </source>
</reference>
<dbReference type="EMBL" id="GBRH01164626">
    <property type="protein sequence ID" value="JAE33270.1"/>
    <property type="molecule type" value="Transcribed_RNA"/>
</dbReference>
<organism evidence="2">
    <name type="scientific">Arundo donax</name>
    <name type="common">Giant reed</name>
    <name type="synonym">Donax arundinaceus</name>
    <dbReference type="NCBI Taxonomy" id="35708"/>
    <lineage>
        <taxon>Eukaryota</taxon>
        <taxon>Viridiplantae</taxon>
        <taxon>Streptophyta</taxon>
        <taxon>Embryophyta</taxon>
        <taxon>Tracheophyta</taxon>
        <taxon>Spermatophyta</taxon>
        <taxon>Magnoliopsida</taxon>
        <taxon>Liliopsida</taxon>
        <taxon>Poales</taxon>
        <taxon>Poaceae</taxon>
        <taxon>PACMAD clade</taxon>
        <taxon>Arundinoideae</taxon>
        <taxon>Arundineae</taxon>
        <taxon>Arundo</taxon>
    </lineage>
</organism>
<reference evidence="2" key="2">
    <citation type="journal article" date="2015" name="Data Brief">
        <title>Shoot transcriptome of the giant reed, Arundo donax.</title>
        <authorList>
            <person name="Barrero R.A."/>
            <person name="Guerrero F.D."/>
            <person name="Moolhuijzen P."/>
            <person name="Goolsby J.A."/>
            <person name="Tidwell J."/>
            <person name="Bellgard S.E."/>
            <person name="Bellgard M.I."/>
        </authorList>
    </citation>
    <scope>NUCLEOTIDE SEQUENCE</scope>
    <source>
        <tissue evidence="2">Shoot tissue taken approximately 20 cm above the soil surface</tissue>
    </source>
</reference>
<name>A0A0A9H7V4_ARUDO</name>
<accession>A0A0A9H7V4</accession>
<feature type="compositionally biased region" description="Polar residues" evidence="1">
    <location>
        <begin position="1"/>
        <end position="12"/>
    </location>
</feature>
<evidence type="ECO:0000313" key="2">
    <source>
        <dbReference type="EMBL" id="JAE33270.1"/>
    </source>
</evidence>